<organism evidence="1 2">
    <name type="scientific">Dermacentor silvarum</name>
    <name type="common">Tick</name>
    <dbReference type="NCBI Taxonomy" id="543639"/>
    <lineage>
        <taxon>Eukaryota</taxon>
        <taxon>Metazoa</taxon>
        <taxon>Ecdysozoa</taxon>
        <taxon>Arthropoda</taxon>
        <taxon>Chelicerata</taxon>
        <taxon>Arachnida</taxon>
        <taxon>Acari</taxon>
        <taxon>Parasitiformes</taxon>
        <taxon>Ixodida</taxon>
        <taxon>Ixodoidea</taxon>
        <taxon>Ixodidae</taxon>
        <taxon>Rhipicephalinae</taxon>
        <taxon>Dermacentor</taxon>
    </lineage>
</organism>
<dbReference type="Proteomes" id="UP000821865">
    <property type="component" value="Chromosome 3"/>
</dbReference>
<proteinExistence type="predicted"/>
<accession>A0ACB8D3J1</accession>
<reference evidence="1" key="1">
    <citation type="submission" date="2020-05" db="EMBL/GenBank/DDBJ databases">
        <title>Large-scale comparative analyses of tick genomes elucidate their genetic diversity and vector capacities.</title>
        <authorList>
            <person name="Jia N."/>
            <person name="Wang J."/>
            <person name="Shi W."/>
            <person name="Du L."/>
            <person name="Sun Y."/>
            <person name="Zhan W."/>
            <person name="Jiang J."/>
            <person name="Wang Q."/>
            <person name="Zhang B."/>
            <person name="Ji P."/>
            <person name="Sakyi L.B."/>
            <person name="Cui X."/>
            <person name="Yuan T."/>
            <person name="Jiang B."/>
            <person name="Yang W."/>
            <person name="Lam T.T.-Y."/>
            <person name="Chang Q."/>
            <person name="Ding S."/>
            <person name="Wang X."/>
            <person name="Zhu J."/>
            <person name="Ruan X."/>
            <person name="Zhao L."/>
            <person name="Wei J."/>
            <person name="Que T."/>
            <person name="Du C."/>
            <person name="Cheng J."/>
            <person name="Dai P."/>
            <person name="Han X."/>
            <person name="Huang E."/>
            <person name="Gao Y."/>
            <person name="Liu J."/>
            <person name="Shao H."/>
            <person name="Ye R."/>
            <person name="Li L."/>
            <person name="Wei W."/>
            <person name="Wang X."/>
            <person name="Wang C."/>
            <person name="Yang T."/>
            <person name="Huo Q."/>
            <person name="Li W."/>
            <person name="Guo W."/>
            <person name="Chen H."/>
            <person name="Zhou L."/>
            <person name="Ni X."/>
            <person name="Tian J."/>
            <person name="Zhou Y."/>
            <person name="Sheng Y."/>
            <person name="Liu T."/>
            <person name="Pan Y."/>
            <person name="Xia L."/>
            <person name="Li J."/>
            <person name="Zhao F."/>
            <person name="Cao W."/>
        </authorList>
    </citation>
    <scope>NUCLEOTIDE SEQUENCE</scope>
    <source>
        <strain evidence="1">Dsil-2018</strain>
    </source>
</reference>
<protein>
    <submittedName>
        <fullName evidence="1">Uncharacterized protein</fullName>
    </submittedName>
</protein>
<sequence length="262" mass="29990">MGSHLLQLRKAKAGLERRWQRQRWNTTFRRRLTQFNKETETHAATLSRQNGGSLCNRLEHSINLPQTWNLSRHLIDSTQSKTRQKQIMTKLIDASEASPQELLQTLRGLHFPAYPPGDHPLYRLPNDLLDKTIREAKGVYLDWDYPGDACGSPNDTENLIAFVADLRSLNLSVILAVPPEPALVSHYNLPRAMPLVEYVVVKTHTLRLNRAVYCSGARRYAARVFTDVRSLLPPQLRNKLAYSISVRACSRDQRVPSQHHLD</sequence>
<gene>
    <name evidence="1" type="ORF">HPB49_006908</name>
</gene>
<name>A0ACB8D3J1_DERSI</name>
<evidence type="ECO:0000313" key="1">
    <source>
        <dbReference type="EMBL" id="KAH7958953.1"/>
    </source>
</evidence>
<comment type="caution">
    <text evidence="1">The sequence shown here is derived from an EMBL/GenBank/DDBJ whole genome shotgun (WGS) entry which is preliminary data.</text>
</comment>
<keyword evidence="2" id="KW-1185">Reference proteome</keyword>
<evidence type="ECO:0000313" key="2">
    <source>
        <dbReference type="Proteomes" id="UP000821865"/>
    </source>
</evidence>
<dbReference type="EMBL" id="CM023472">
    <property type="protein sequence ID" value="KAH7958953.1"/>
    <property type="molecule type" value="Genomic_DNA"/>
</dbReference>